<dbReference type="EMBL" id="KE525251">
    <property type="protein sequence ID" value="KFB43418.1"/>
    <property type="molecule type" value="Genomic_DNA"/>
</dbReference>
<evidence type="ECO:0000256" key="1">
    <source>
        <dbReference type="SAM" id="MobiDB-lite"/>
    </source>
</evidence>
<accession>A0A084VZM4</accession>
<reference evidence="2 4" key="1">
    <citation type="journal article" date="2014" name="BMC Genomics">
        <title>Genome sequence of Anopheles sinensis provides insight into genetics basis of mosquito competence for malaria parasites.</title>
        <authorList>
            <person name="Zhou D."/>
            <person name="Zhang D."/>
            <person name="Ding G."/>
            <person name="Shi L."/>
            <person name="Hou Q."/>
            <person name="Ye Y."/>
            <person name="Xu Y."/>
            <person name="Zhou H."/>
            <person name="Xiong C."/>
            <person name="Li S."/>
            <person name="Yu J."/>
            <person name="Hong S."/>
            <person name="Yu X."/>
            <person name="Zou P."/>
            <person name="Chen C."/>
            <person name="Chang X."/>
            <person name="Wang W."/>
            <person name="Lv Y."/>
            <person name="Sun Y."/>
            <person name="Ma L."/>
            <person name="Shen B."/>
            <person name="Zhu C."/>
        </authorList>
    </citation>
    <scope>NUCLEOTIDE SEQUENCE [LARGE SCALE GENOMIC DNA]</scope>
</reference>
<dbReference type="AlphaFoldDB" id="A0A084VZM4"/>
<dbReference type="EMBL" id="ATLV01018862">
    <property type="status" value="NOT_ANNOTATED_CDS"/>
    <property type="molecule type" value="Genomic_DNA"/>
</dbReference>
<organism evidence="2">
    <name type="scientific">Anopheles sinensis</name>
    <name type="common">Mosquito</name>
    <dbReference type="NCBI Taxonomy" id="74873"/>
    <lineage>
        <taxon>Eukaryota</taxon>
        <taxon>Metazoa</taxon>
        <taxon>Ecdysozoa</taxon>
        <taxon>Arthropoda</taxon>
        <taxon>Hexapoda</taxon>
        <taxon>Insecta</taxon>
        <taxon>Pterygota</taxon>
        <taxon>Neoptera</taxon>
        <taxon>Endopterygota</taxon>
        <taxon>Diptera</taxon>
        <taxon>Nematocera</taxon>
        <taxon>Culicoidea</taxon>
        <taxon>Culicidae</taxon>
        <taxon>Anophelinae</taxon>
        <taxon>Anopheles</taxon>
    </lineage>
</organism>
<dbReference type="VEuPathDB" id="VectorBase:ASIC011216"/>
<name>A0A084VZM4_ANOSI</name>
<feature type="compositionally biased region" description="Polar residues" evidence="1">
    <location>
        <begin position="36"/>
        <end position="45"/>
    </location>
</feature>
<proteinExistence type="predicted"/>
<feature type="compositionally biased region" description="Basic and acidic residues" evidence="1">
    <location>
        <begin position="63"/>
        <end position="73"/>
    </location>
</feature>
<gene>
    <name evidence="2" type="ORF">ZHAS_00011216</name>
</gene>
<feature type="region of interest" description="Disordered" evidence="1">
    <location>
        <begin position="1"/>
        <end position="73"/>
    </location>
</feature>
<protein>
    <submittedName>
        <fullName evidence="2 3">Uncharacterized protein</fullName>
    </submittedName>
</protein>
<keyword evidence="4" id="KW-1185">Reference proteome</keyword>
<evidence type="ECO:0000313" key="4">
    <source>
        <dbReference type="Proteomes" id="UP000030765"/>
    </source>
</evidence>
<dbReference type="Proteomes" id="UP000030765">
    <property type="component" value="Unassembled WGS sequence"/>
</dbReference>
<evidence type="ECO:0000313" key="3">
    <source>
        <dbReference type="EnsemblMetazoa" id="ASIC011216-PA"/>
    </source>
</evidence>
<sequence>MPSKRSCRVSSRRRQRAGKLYPETRAISNIRRDKTNTNAPRSRSVGSVDWKLRHSGNSSKAPENSKIDERRDFQTTRNGGAKIGVRLFVALRAAATIRSDYH</sequence>
<dbReference type="EnsemblMetazoa" id="ASIC011216-RA">
    <property type="protein sequence ID" value="ASIC011216-PA"/>
    <property type="gene ID" value="ASIC011216"/>
</dbReference>
<reference evidence="3" key="2">
    <citation type="submission" date="2020-05" db="UniProtKB">
        <authorList>
            <consortium name="EnsemblMetazoa"/>
        </authorList>
    </citation>
    <scope>IDENTIFICATION</scope>
</reference>
<evidence type="ECO:0000313" key="2">
    <source>
        <dbReference type="EMBL" id="KFB43418.1"/>
    </source>
</evidence>
<feature type="compositionally biased region" description="Basic residues" evidence="1">
    <location>
        <begin position="1"/>
        <end position="17"/>
    </location>
</feature>